<organism evidence="2 3">
    <name type="scientific">Cerasicoccus arenae</name>
    <dbReference type="NCBI Taxonomy" id="424488"/>
    <lineage>
        <taxon>Bacteria</taxon>
        <taxon>Pseudomonadati</taxon>
        <taxon>Verrucomicrobiota</taxon>
        <taxon>Opitutia</taxon>
        <taxon>Puniceicoccales</taxon>
        <taxon>Cerasicoccaceae</taxon>
        <taxon>Cerasicoccus</taxon>
    </lineage>
</organism>
<dbReference type="InterPro" id="IPR012902">
    <property type="entry name" value="N_methyl_site"/>
</dbReference>
<dbReference type="RefSeq" id="WP_189517188.1">
    <property type="nucleotide sequence ID" value="NZ_BMXG01000028.1"/>
</dbReference>
<keyword evidence="1" id="KW-0472">Membrane</keyword>
<name>A0A8J3DMS4_9BACT</name>
<dbReference type="InterPro" id="IPR045584">
    <property type="entry name" value="Pilin-like"/>
</dbReference>
<evidence type="ECO:0000313" key="2">
    <source>
        <dbReference type="EMBL" id="GHC12453.1"/>
    </source>
</evidence>
<feature type="transmembrane region" description="Helical" evidence="1">
    <location>
        <begin position="21"/>
        <end position="45"/>
    </location>
</feature>
<comment type="caution">
    <text evidence="2">The sequence shown here is derived from an EMBL/GenBank/DDBJ whole genome shotgun (WGS) entry which is preliminary data.</text>
</comment>
<proteinExistence type="predicted"/>
<dbReference type="SUPFAM" id="SSF54523">
    <property type="entry name" value="Pili subunits"/>
    <property type="match status" value="1"/>
</dbReference>
<dbReference type="Proteomes" id="UP000642829">
    <property type="component" value="Unassembled WGS sequence"/>
</dbReference>
<dbReference type="PANTHER" id="PTHR30093">
    <property type="entry name" value="GENERAL SECRETION PATHWAY PROTEIN G"/>
    <property type="match status" value="1"/>
</dbReference>
<dbReference type="NCBIfam" id="TIGR04294">
    <property type="entry name" value="pre_pil_HX9DG"/>
    <property type="match status" value="1"/>
</dbReference>
<dbReference type="NCBIfam" id="TIGR02532">
    <property type="entry name" value="IV_pilin_GFxxxE"/>
    <property type="match status" value="1"/>
</dbReference>
<keyword evidence="1" id="KW-0812">Transmembrane</keyword>
<dbReference type="Gene3D" id="3.30.700.10">
    <property type="entry name" value="Glycoprotein, Type 4 Pilin"/>
    <property type="match status" value="1"/>
</dbReference>
<evidence type="ECO:0008006" key="4">
    <source>
        <dbReference type="Google" id="ProtNLM"/>
    </source>
</evidence>
<accession>A0A8J3DMS4</accession>
<evidence type="ECO:0000256" key="1">
    <source>
        <dbReference type="SAM" id="Phobius"/>
    </source>
</evidence>
<reference evidence="2" key="1">
    <citation type="journal article" date="2014" name="Int. J. Syst. Evol. Microbiol.">
        <title>Complete genome sequence of Corynebacterium casei LMG S-19264T (=DSM 44701T), isolated from a smear-ripened cheese.</title>
        <authorList>
            <consortium name="US DOE Joint Genome Institute (JGI-PGF)"/>
            <person name="Walter F."/>
            <person name="Albersmeier A."/>
            <person name="Kalinowski J."/>
            <person name="Ruckert C."/>
        </authorList>
    </citation>
    <scope>NUCLEOTIDE SEQUENCE</scope>
    <source>
        <strain evidence="2">KCTC 12870</strain>
    </source>
</reference>
<keyword evidence="1" id="KW-1133">Transmembrane helix</keyword>
<reference evidence="2" key="2">
    <citation type="submission" date="2020-09" db="EMBL/GenBank/DDBJ databases">
        <authorList>
            <person name="Sun Q."/>
            <person name="Kim S."/>
        </authorList>
    </citation>
    <scope>NUCLEOTIDE SEQUENCE</scope>
    <source>
        <strain evidence="2">KCTC 12870</strain>
    </source>
</reference>
<dbReference type="InterPro" id="IPR027558">
    <property type="entry name" value="Pre_pil_HX9DG_C"/>
</dbReference>
<keyword evidence="3" id="KW-1185">Reference proteome</keyword>
<sequence length="231" mass="25691">MYKKSERFKKTFSPAFSLVELLVCVAVIGILGTIALVALSGVGLARDKTVSASNIRQIVMGLHLYSQSNSGLLPQQYDAERNLDWSGVLIEDEFLPKEIFHAPADDFERRLEGTPRSYAVNSATYTFLQNGYHSPWPKNRTEQPSTAMMVPPTVMLVGENFGGAIENSGAVTGVAEFEGLNAETYNFYRNTGAHYCMADGSVAFMSKEEIDHYRADTDYNGDPKDPWKWKP</sequence>
<evidence type="ECO:0000313" key="3">
    <source>
        <dbReference type="Proteomes" id="UP000642829"/>
    </source>
</evidence>
<dbReference type="AlphaFoldDB" id="A0A8J3DMS4"/>
<dbReference type="EMBL" id="BMXG01000028">
    <property type="protein sequence ID" value="GHC12453.1"/>
    <property type="molecule type" value="Genomic_DNA"/>
</dbReference>
<protein>
    <recommendedName>
        <fullName evidence="4">Type II secretion system protein</fullName>
    </recommendedName>
</protein>
<gene>
    <name evidence="2" type="ORF">GCM10007047_32340</name>
</gene>